<evidence type="ECO:0000256" key="6">
    <source>
        <dbReference type="SAM" id="SignalP"/>
    </source>
</evidence>
<feature type="signal peptide" evidence="6">
    <location>
        <begin position="1"/>
        <end position="19"/>
    </location>
</feature>
<comment type="subcellular location">
    <subcellularLocation>
        <location evidence="1">Cell outer membrane</location>
    </subcellularLocation>
</comment>
<dbReference type="PROSITE" id="PS51257">
    <property type="entry name" value="PROKAR_LIPOPROTEIN"/>
    <property type="match status" value="1"/>
</dbReference>
<dbReference type="InterPro" id="IPR011990">
    <property type="entry name" value="TPR-like_helical_dom_sf"/>
</dbReference>
<dbReference type="EMBL" id="QRVJ01000001">
    <property type="protein sequence ID" value="RGS40148.1"/>
    <property type="molecule type" value="Genomic_DNA"/>
</dbReference>
<evidence type="ECO:0000259" key="8">
    <source>
        <dbReference type="Pfam" id="PF14322"/>
    </source>
</evidence>
<reference evidence="10 12" key="2">
    <citation type="submission" date="2018-08" db="EMBL/GenBank/DDBJ databases">
        <title>A genome reference for cultivated species of the human gut microbiota.</title>
        <authorList>
            <person name="Zou Y."/>
            <person name="Xue W."/>
            <person name="Luo G."/>
        </authorList>
    </citation>
    <scope>NUCLEOTIDE SEQUENCE [LARGE SCALE GENOMIC DNA]</scope>
    <source>
        <strain evidence="10 12">AF22-3AC</strain>
    </source>
</reference>
<organism evidence="9 11">
    <name type="scientific">Bacteroides cellulosilyticus</name>
    <dbReference type="NCBI Taxonomy" id="246787"/>
    <lineage>
        <taxon>Bacteria</taxon>
        <taxon>Pseudomonadati</taxon>
        <taxon>Bacteroidota</taxon>
        <taxon>Bacteroidia</taxon>
        <taxon>Bacteroidales</taxon>
        <taxon>Bacteroidaceae</taxon>
        <taxon>Bacteroides</taxon>
    </lineage>
</organism>
<feature type="chain" id="PRO_5041523214" evidence="6">
    <location>
        <begin position="20"/>
        <end position="606"/>
    </location>
</feature>
<evidence type="ECO:0000313" key="11">
    <source>
        <dbReference type="Proteomes" id="UP000061809"/>
    </source>
</evidence>
<reference evidence="9 11" key="1">
    <citation type="journal article" date="2015" name="Science">
        <title>Genetic determinants of in vivo fitness and diet responsiveness in multiple human gut Bacteroides.</title>
        <authorList>
            <person name="Wu M."/>
            <person name="McNulty N.P."/>
            <person name="Rodionov D.A."/>
            <person name="Khoroshkin M.S."/>
            <person name="Griffin N.W."/>
            <person name="Cheng J."/>
            <person name="Latreille P."/>
            <person name="Kerstetter R.A."/>
            <person name="Terrapon N."/>
            <person name="Henrissat B."/>
            <person name="Osterman A.L."/>
            <person name="Gordon J.I."/>
        </authorList>
    </citation>
    <scope>NUCLEOTIDE SEQUENCE [LARGE SCALE GENOMIC DNA]</scope>
    <source>
        <strain evidence="9 11">WH2</strain>
    </source>
</reference>
<evidence type="ECO:0000313" key="9">
    <source>
        <dbReference type="EMBL" id="ALJ61275.1"/>
    </source>
</evidence>
<dbReference type="AlphaFoldDB" id="A0A0N7IFV7"/>
<evidence type="ECO:0000313" key="10">
    <source>
        <dbReference type="EMBL" id="RGS40148.1"/>
    </source>
</evidence>
<dbReference type="Pfam" id="PF07980">
    <property type="entry name" value="SusD_RagB"/>
    <property type="match status" value="1"/>
</dbReference>
<protein>
    <submittedName>
        <fullName evidence="10">RagB/SusD family nutrient uptake outer membrane protein</fullName>
    </submittedName>
    <submittedName>
        <fullName evidence="9">SusD family protein</fullName>
    </submittedName>
</protein>
<keyword evidence="5" id="KW-0998">Cell outer membrane</keyword>
<dbReference type="SUPFAM" id="SSF48452">
    <property type="entry name" value="TPR-like"/>
    <property type="match status" value="1"/>
</dbReference>
<dbReference type="InterPro" id="IPR033985">
    <property type="entry name" value="SusD-like_N"/>
</dbReference>
<evidence type="ECO:0000256" key="4">
    <source>
        <dbReference type="ARBA" id="ARBA00023136"/>
    </source>
</evidence>
<proteinExistence type="inferred from homology"/>
<dbReference type="Pfam" id="PF14322">
    <property type="entry name" value="SusD-like_3"/>
    <property type="match status" value="1"/>
</dbReference>
<sequence>MKKLIYISLLASASLFASCEDLLDAPSKSSMDETIIFNTEALADAAVMGIHQSFGETNSYRGRYLAYFGVNTDCEIFNNSGMNNVETDKEGSLVTYSAKPDNTYMNTDNNAWAKLYEAIERANKGIKAMRENSDLTNTNMAQLYGELLTLRAFIYFDLIKAWGDVPARFEPITSETIYVEKSDRMVVINQILADLLEAESYLGWPNENKYTQSTERVSKTFAKGLRARIALFAAGYSQHPDGIRYNLEDAAQRQAMYQIAKDECVSIITQGYNKLGTFEENFRQLCQETGTAGLESIWEIPFSDGRGRVIYTWGVKHENANQWTALNKGGYNGPTPNLFYDYDVDDVRRDITCIPYKWTGTGTAIKEPNKCFGGWSFGKLRFEWLNRIVTSTNDDGMNWQVMRYADIYLMAAEAINELDNPTSAAPYLKPILDRSYPAAKATAILTAASASKTAFFNEIVDQRKFEFAGEALRKVDLIRWNMLGSKLKETKEKMTRLTNREGEYADLPAKIYYNEGLDAASNDADTYVIYGLNHGETDEEGKAMVDAGKFSTSKSWIYSSEESSIATTTKFISQLYVNDPDTKQFWPIWQVFLDASNGTLTNDYNY</sequence>
<name>A0A0N7IFV7_9BACE</name>
<accession>A0A0N7IFV7</accession>
<evidence type="ECO:0000256" key="3">
    <source>
        <dbReference type="ARBA" id="ARBA00022729"/>
    </source>
</evidence>
<evidence type="ECO:0000256" key="5">
    <source>
        <dbReference type="ARBA" id="ARBA00023237"/>
    </source>
</evidence>
<dbReference type="Proteomes" id="UP000283341">
    <property type="component" value="Unassembled WGS sequence"/>
</dbReference>
<evidence type="ECO:0000313" key="12">
    <source>
        <dbReference type="Proteomes" id="UP000283341"/>
    </source>
</evidence>
<dbReference type="PATRIC" id="fig|246787.4.peg.4195"/>
<evidence type="ECO:0000256" key="2">
    <source>
        <dbReference type="ARBA" id="ARBA00006275"/>
    </source>
</evidence>
<evidence type="ECO:0000256" key="1">
    <source>
        <dbReference type="ARBA" id="ARBA00004442"/>
    </source>
</evidence>
<comment type="similarity">
    <text evidence="2">Belongs to the SusD family.</text>
</comment>
<feature type="domain" description="SusD-like N-terminal" evidence="8">
    <location>
        <begin position="23"/>
        <end position="231"/>
    </location>
</feature>
<feature type="domain" description="RagB/SusD" evidence="7">
    <location>
        <begin position="386"/>
        <end position="602"/>
    </location>
</feature>
<gene>
    <name evidence="9" type="ORF">BcellWH2_04055</name>
    <name evidence="10" type="ORF">DWX97_02450</name>
</gene>
<evidence type="ECO:0000259" key="7">
    <source>
        <dbReference type="Pfam" id="PF07980"/>
    </source>
</evidence>
<keyword evidence="3 6" id="KW-0732">Signal</keyword>
<keyword evidence="4" id="KW-0472">Membrane</keyword>
<dbReference type="EMBL" id="CP012801">
    <property type="protein sequence ID" value="ALJ61275.1"/>
    <property type="molecule type" value="Genomic_DNA"/>
</dbReference>
<dbReference type="GO" id="GO:0009279">
    <property type="term" value="C:cell outer membrane"/>
    <property type="evidence" value="ECO:0007669"/>
    <property type="project" value="UniProtKB-SubCell"/>
</dbReference>
<dbReference type="RefSeq" id="WP_026367731.1">
    <property type="nucleotide sequence ID" value="NZ_CP012801.1"/>
</dbReference>
<dbReference type="Gene3D" id="1.25.40.390">
    <property type="match status" value="1"/>
</dbReference>
<dbReference type="InterPro" id="IPR012944">
    <property type="entry name" value="SusD_RagB_dom"/>
</dbReference>
<dbReference type="KEGG" id="bcel:BcellWH2_04055"/>
<dbReference type="Proteomes" id="UP000061809">
    <property type="component" value="Chromosome"/>
</dbReference>